<comment type="caution">
    <text evidence="1">The sequence shown here is derived from an EMBL/GenBank/DDBJ whole genome shotgun (WGS) entry which is preliminary data.</text>
</comment>
<dbReference type="EMBL" id="JAOPGA020000127">
    <property type="protein sequence ID" value="KAL0476992.1"/>
    <property type="molecule type" value="Genomic_DNA"/>
</dbReference>
<sequence>MKRKYSGFLGRIGIRRELKQNSPPVQVALEQSTRREWILLGSAKEDTHNNVIHLTEAVDNQKGAAIYRSIFNWKTVFVEFEYKMYSYGADGICFFMADADRWDGRTIGQGGGALCYCSSRNENNYGPGMDYGYLGVGFDVYGGEFSGGNANSVTVRGPGIAHDFHHRLDKGHNILYTHRKLKLGGDEWRKIRIRVDLGHHPTISVFMTTEEDVFKNIVDKCEIPVDERYPTPNVYKFGICGLHWT</sequence>
<evidence type="ECO:0000313" key="1">
    <source>
        <dbReference type="EMBL" id="KAL0476992.1"/>
    </source>
</evidence>
<gene>
    <name evidence="1" type="ORF">AKO1_006355</name>
</gene>
<dbReference type="Proteomes" id="UP001431209">
    <property type="component" value="Unassembled WGS sequence"/>
</dbReference>
<protein>
    <submittedName>
        <fullName evidence="1">Legume-type lectin and IPT/TiG domain protein</fullName>
    </submittedName>
</protein>
<name>A0AAW2YLP8_9EUKA</name>
<keyword evidence="2" id="KW-1185">Reference proteome</keyword>
<dbReference type="SUPFAM" id="SSF49899">
    <property type="entry name" value="Concanavalin A-like lectins/glucanases"/>
    <property type="match status" value="1"/>
</dbReference>
<evidence type="ECO:0000313" key="2">
    <source>
        <dbReference type="Proteomes" id="UP001431209"/>
    </source>
</evidence>
<dbReference type="Gene3D" id="2.60.120.200">
    <property type="match status" value="1"/>
</dbReference>
<proteinExistence type="predicted"/>
<organism evidence="1 2">
    <name type="scientific">Acrasis kona</name>
    <dbReference type="NCBI Taxonomy" id="1008807"/>
    <lineage>
        <taxon>Eukaryota</taxon>
        <taxon>Discoba</taxon>
        <taxon>Heterolobosea</taxon>
        <taxon>Tetramitia</taxon>
        <taxon>Eutetramitia</taxon>
        <taxon>Acrasidae</taxon>
        <taxon>Acrasis</taxon>
    </lineage>
</organism>
<dbReference type="InterPro" id="IPR013320">
    <property type="entry name" value="ConA-like_dom_sf"/>
</dbReference>
<reference evidence="1 2" key="1">
    <citation type="submission" date="2024-03" db="EMBL/GenBank/DDBJ databases">
        <title>The Acrasis kona genome and developmental transcriptomes reveal deep origins of eukaryotic multicellular pathways.</title>
        <authorList>
            <person name="Sheikh S."/>
            <person name="Fu C.-J."/>
            <person name="Brown M.W."/>
            <person name="Baldauf S.L."/>
        </authorList>
    </citation>
    <scope>NUCLEOTIDE SEQUENCE [LARGE SCALE GENOMIC DNA]</scope>
    <source>
        <strain evidence="1 2">ATCC MYA-3509</strain>
    </source>
</reference>
<dbReference type="AlphaFoldDB" id="A0AAW2YLP8"/>
<accession>A0AAW2YLP8</accession>